<dbReference type="OrthoDB" id="9800549at2"/>
<dbReference type="Gene3D" id="3.30.420.10">
    <property type="entry name" value="Ribonuclease H-like superfamily/Ribonuclease H"/>
    <property type="match status" value="1"/>
</dbReference>
<feature type="domain" description="3'-5' exonuclease" evidence="1">
    <location>
        <begin position="5"/>
        <end position="176"/>
    </location>
</feature>
<dbReference type="CDD" id="cd06142">
    <property type="entry name" value="RNaseD_exo"/>
    <property type="match status" value="1"/>
</dbReference>
<dbReference type="Pfam" id="PF01612">
    <property type="entry name" value="DNA_pol_A_exo1"/>
    <property type="match status" value="1"/>
</dbReference>
<dbReference type="EMBL" id="PJNI01000001">
    <property type="protein sequence ID" value="PKR81857.1"/>
    <property type="molecule type" value="Genomic_DNA"/>
</dbReference>
<gene>
    <name evidence="2" type="ORF">CW751_00525</name>
</gene>
<sequence>METQIAYIDNEVALQHTVKHLLQQKSIYIDLEFDKNHFRYGFNLCLIQIYDGETCFLIDPLPDLDISPLFEVINHREIELVCFAFNEDMRLLHHIGAQPKNIYDLSVATRLLNAEPLSLNNTLALFLNDERYIEHKKSQQKSNWFQRPLSDQQKHYAAEDVLYLPLLEQKLKKELQKMQKSEWMAEEMEFFENYDWKKGATASFLTHKDRKELTMREWIRFKELMVKREQLAESINRPTYKVVDKNIMIELAKSPKKIENWTNIKRVHPKFRTPQIQAQLQAQITQAEKKIREENIPENQPSKKRLSQAEKEIKSELRKTIQRNKDAFFLPIKEELKISEGENLTNYLLSNRRITEIISGDLKLLPYQLDLVINAAKKLGLSIPKFLI</sequence>
<dbReference type="SMART" id="SM00474">
    <property type="entry name" value="35EXOc"/>
    <property type="match status" value="1"/>
</dbReference>
<keyword evidence="3" id="KW-1185">Reference proteome</keyword>
<dbReference type="Gene3D" id="1.10.150.80">
    <property type="entry name" value="HRDC domain"/>
    <property type="match status" value="1"/>
</dbReference>
<dbReference type="GO" id="GO:0003676">
    <property type="term" value="F:nucleic acid binding"/>
    <property type="evidence" value="ECO:0007669"/>
    <property type="project" value="InterPro"/>
</dbReference>
<comment type="caution">
    <text evidence="2">The sequence shown here is derived from an EMBL/GenBank/DDBJ whole genome shotgun (WGS) entry which is preliminary data.</text>
</comment>
<dbReference type="AlphaFoldDB" id="A0A2I0R5J5"/>
<dbReference type="PANTHER" id="PTHR47649">
    <property type="entry name" value="RIBONUCLEASE D"/>
    <property type="match status" value="1"/>
</dbReference>
<dbReference type="InterPro" id="IPR002562">
    <property type="entry name" value="3'-5'_exonuclease_dom"/>
</dbReference>
<proteinExistence type="predicted"/>
<dbReference type="GO" id="GO:0006139">
    <property type="term" value="P:nucleobase-containing compound metabolic process"/>
    <property type="evidence" value="ECO:0007669"/>
    <property type="project" value="InterPro"/>
</dbReference>
<dbReference type="PANTHER" id="PTHR47649:SF1">
    <property type="entry name" value="RIBONUCLEASE D"/>
    <property type="match status" value="1"/>
</dbReference>
<accession>A0A2I0R5J5</accession>
<dbReference type="Proteomes" id="UP000236654">
    <property type="component" value="Unassembled WGS sequence"/>
</dbReference>
<dbReference type="GO" id="GO:0000166">
    <property type="term" value="F:nucleotide binding"/>
    <property type="evidence" value="ECO:0007669"/>
    <property type="project" value="InterPro"/>
</dbReference>
<dbReference type="InterPro" id="IPR010997">
    <property type="entry name" value="HRDC-like_sf"/>
</dbReference>
<dbReference type="InterPro" id="IPR051086">
    <property type="entry name" value="RNase_D-like"/>
</dbReference>
<evidence type="ECO:0000313" key="2">
    <source>
        <dbReference type="EMBL" id="PKR81857.1"/>
    </source>
</evidence>
<reference evidence="2 3" key="1">
    <citation type="submission" date="2017-12" db="EMBL/GenBank/DDBJ databases">
        <title>The draft genome sequence of Brumimicrobium saltpan LHR20.</title>
        <authorList>
            <person name="Do Z.-J."/>
            <person name="Luo H.-R."/>
        </authorList>
    </citation>
    <scope>NUCLEOTIDE SEQUENCE [LARGE SCALE GENOMIC DNA]</scope>
    <source>
        <strain evidence="2 3">LHR20</strain>
    </source>
</reference>
<protein>
    <recommendedName>
        <fullName evidence="1">3'-5' exonuclease domain-containing protein</fullName>
    </recommendedName>
</protein>
<dbReference type="GO" id="GO:0008408">
    <property type="term" value="F:3'-5' exonuclease activity"/>
    <property type="evidence" value="ECO:0007669"/>
    <property type="project" value="InterPro"/>
</dbReference>
<dbReference type="RefSeq" id="WP_101333003.1">
    <property type="nucleotide sequence ID" value="NZ_PJNI01000001.1"/>
</dbReference>
<dbReference type="InterPro" id="IPR044876">
    <property type="entry name" value="HRDC_dom_sf"/>
</dbReference>
<dbReference type="SUPFAM" id="SSF53098">
    <property type="entry name" value="Ribonuclease H-like"/>
    <property type="match status" value="1"/>
</dbReference>
<dbReference type="SUPFAM" id="SSF47819">
    <property type="entry name" value="HRDC-like"/>
    <property type="match status" value="1"/>
</dbReference>
<dbReference type="InterPro" id="IPR036397">
    <property type="entry name" value="RNaseH_sf"/>
</dbReference>
<organism evidence="2 3">
    <name type="scientific">Brumimicrobium salinarum</name>
    <dbReference type="NCBI Taxonomy" id="2058658"/>
    <lineage>
        <taxon>Bacteria</taxon>
        <taxon>Pseudomonadati</taxon>
        <taxon>Bacteroidota</taxon>
        <taxon>Flavobacteriia</taxon>
        <taxon>Flavobacteriales</taxon>
        <taxon>Crocinitomicaceae</taxon>
        <taxon>Brumimicrobium</taxon>
    </lineage>
</organism>
<evidence type="ECO:0000259" key="1">
    <source>
        <dbReference type="SMART" id="SM00474"/>
    </source>
</evidence>
<name>A0A2I0R5J5_9FLAO</name>
<dbReference type="InterPro" id="IPR012337">
    <property type="entry name" value="RNaseH-like_sf"/>
</dbReference>
<evidence type="ECO:0000313" key="3">
    <source>
        <dbReference type="Proteomes" id="UP000236654"/>
    </source>
</evidence>